<sequence>MFEIYHFGIVIFFLIYTKMWTGRSYRAERTAAYPDRFLERGVPCRSRRSRQGKSILG</sequence>
<dbReference type="AlphaFoldDB" id="B6WRF5"/>
<evidence type="ECO:0000313" key="1">
    <source>
        <dbReference type="EMBL" id="EEB34542.1"/>
    </source>
</evidence>
<organism evidence="1 2">
    <name type="scientific">Desulfovibrio piger ATCC 29098</name>
    <dbReference type="NCBI Taxonomy" id="411464"/>
    <lineage>
        <taxon>Bacteria</taxon>
        <taxon>Pseudomonadati</taxon>
        <taxon>Thermodesulfobacteriota</taxon>
        <taxon>Desulfovibrionia</taxon>
        <taxon>Desulfovibrionales</taxon>
        <taxon>Desulfovibrionaceae</taxon>
        <taxon>Desulfovibrio</taxon>
    </lineage>
</organism>
<dbReference type="HOGENOM" id="CLU_2989293_0_0_7"/>
<reference evidence="1 2" key="1">
    <citation type="submission" date="2008-10" db="EMBL/GenBank/DDBJ databases">
        <title>Draft genome sequence of Desulvovibrio piger (ATCC 29098).</title>
        <authorList>
            <person name="Sudarsanam P."/>
            <person name="Ley R."/>
            <person name="Guruge J."/>
            <person name="Turnbaugh P.J."/>
            <person name="Mahowald M."/>
            <person name="Liep D."/>
            <person name="Gordon J."/>
        </authorList>
    </citation>
    <scope>NUCLEOTIDE SEQUENCE [LARGE SCALE GENOMIC DNA]</scope>
    <source>
        <strain evidence="1 2">ATCC 29098</strain>
    </source>
</reference>
<dbReference type="Proteomes" id="UP000003676">
    <property type="component" value="Unassembled WGS sequence"/>
</dbReference>
<evidence type="ECO:0000313" key="2">
    <source>
        <dbReference type="Proteomes" id="UP000003676"/>
    </source>
</evidence>
<reference evidence="1 2" key="2">
    <citation type="submission" date="2008-10" db="EMBL/GenBank/DDBJ databases">
        <authorList>
            <person name="Fulton L."/>
            <person name="Clifton S."/>
            <person name="Fulton B."/>
            <person name="Xu J."/>
            <person name="Minx P."/>
            <person name="Pepin K.H."/>
            <person name="Johnson M."/>
            <person name="Bhonagiri V."/>
            <person name="Nash W.E."/>
            <person name="Mardis E.R."/>
            <person name="Wilson R.K."/>
        </authorList>
    </citation>
    <scope>NUCLEOTIDE SEQUENCE [LARGE SCALE GENOMIC DNA]</scope>
    <source>
        <strain evidence="1 2">ATCC 29098</strain>
    </source>
</reference>
<gene>
    <name evidence="1" type="ORF">DESPIG_00645</name>
</gene>
<dbReference type="EMBL" id="ABXU01000022">
    <property type="protein sequence ID" value="EEB34542.1"/>
    <property type="molecule type" value="Genomic_DNA"/>
</dbReference>
<name>B6WRF5_9BACT</name>
<accession>B6WRF5</accession>
<protein>
    <submittedName>
        <fullName evidence="1">Uncharacterized protein</fullName>
    </submittedName>
</protein>
<comment type="caution">
    <text evidence="1">The sequence shown here is derived from an EMBL/GenBank/DDBJ whole genome shotgun (WGS) entry which is preliminary data.</text>
</comment>
<proteinExistence type="predicted"/>